<reference evidence="2 3" key="1">
    <citation type="submission" date="2024-06" db="EMBL/GenBank/DDBJ databases">
        <title>Draft genome sequence of Helicobacter trogontum NHP16-4001.</title>
        <authorList>
            <person name="Rimbara E."/>
            <person name="Suzuki M."/>
        </authorList>
    </citation>
    <scope>NUCLEOTIDE SEQUENCE [LARGE SCALE GENOMIC DNA]</scope>
    <source>
        <strain evidence="2 3">NHP16-4001</strain>
    </source>
</reference>
<sequence length="309" mass="36165">MKSDYSKESITEFLSRKYGEDIRLFPIKEGQESQAYWFSRGGREYVVRINSNMEGFKKDKYAYEHFRSDRVPIPEVVETGNFDGTHYFCISVKADGITYEDSDEETVVRLLGDITDVTEAISRTDISGTSGCGVFDSDTGNAPFYSWREYLAEVFERDWTAVSRSYVNLSLIDELLAAYRELISYCPEERALFHGDFGSNNVIVGKKSRISGVIDWDCAAYGDFLYDIATAYFWRTWLMCMEKTAAYWERKYSHLPRYTERILCYELRIGLTEIYENAVENDTETTEWLQNRCREILREYRQRKAINSR</sequence>
<dbReference type="InterPro" id="IPR011009">
    <property type="entry name" value="Kinase-like_dom_sf"/>
</dbReference>
<dbReference type="InterPro" id="IPR002575">
    <property type="entry name" value="Aminoglycoside_PTrfase"/>
</dbReference>
<dbReference type="CDD" id="cd05120">
    <property type="entry name" value="APH_ChoK_like"/>
    <property type="match status" value="1"/>
</dbReference>
<evidence type="ECO:0000313" key="3">
    <source>
        <dbReference type="Proteomes" id="UP001562457"/>
    </source>
</evidence>
<accession>A0ABQ0D6D9</accession>
<organism evidence="2 3">
    <name type="scientific">Helicobacter trogontum</name>
    <dbReference type="NCBI Taxonomy" id="50960"/>
    <lineage>
        <taxon>Bacteria</taxon>
        <taxon>Pseudomonadati</taxon>
        <taxon>Campylobacterota</taxon>
        <taxon>Epsilonproteobacteria</taxon>
        <taxon>Campylobacterales</taxon>
        <taxon>Helicobacteraceae</taxon>
        <taxon>Helicobacter</taxon>
    </lineage>
</organism>
<dbReference type="Gene3D" id="3.90.1200.10">
    <property type="match status" value="1"/>
</dbReference>
<evidence type="ECO:0000313" key="2">
    <source>
        <dbReference type="EMBL" id="GAB0173910.1"/>
    </source>
</evidence>
<feature type="domain" description="Aminoglycoside phosphotransferase" evidence="1">
    <location>
        <begin position="26"/>
        <end position="238"/>
    </location>
</feature>
<dbReference type="InterPro" id="IPR051678">
    <property type="entry name" value="AGP_Transferase"/>
</dbReference>
<dbReference type="Proteomes" id="UP001562457">
    <property type="component" value="Unassembled WGS sequence"/>
</dbReference>
<comment type="caution">
    <text evidence="2">The sequence shown here is derived from an EMBL/GenBank/DDBJ whole genome shotgun (WGS) entry which is preliminary data.</text>
</comment>
<gene>
    <name evidence="2" type="ORF">NHP164001_19320</name>
</gene>
<name>A0ABQ0D6D9_9HELI</name>
<dbReference type="Gene3D" id="3.30.200.150">
    <property type="match status" value="1"/>
</dbReference>
<dbReference type="PANTHER" id="PTHR21310">
    <property type="entry name" value="AMINOGLYCOSIDE PHOSPHOTRANSFERASE-RELATED-RELATED"/>
    <property type="match status" value="1"/>
</dbReference>
<evidence type="ECO:0000259" key="1">
    <source>
        <dbReference type="Pfam" id="PF01636"/>
    </source>
</evidence>
<dbReference type="SUPFAM" id="SSF56112">
    <property type="entry name" value="Protein kinase-like (PK-like)"/>
    <property type="match status" value="1"/>
</dbReference>
<dbReference type="EMBL" id="BAAFHN010000077">
    <property type="protein sequence ID" value="GAB0173910.1"/>
    <property type="molecule type" value="Genomic_DNA"/>
</dbReference>
<keyword evidence="3" id="KW-1185">Reference proteome</keyword>
<protein>
    <recommendedName>
        <fullName evidence="1">Aminoglycoside phosphotransferase domain-containing protein</fullName>
    </recommendedName>
</protein>
<dbReference type="RefSeq" id="WP_369607855.1">
    <property type="nucleotide sequence ID" value="NZ_BAAFHN010000077.1"/>
</dbReference>
<dbReference type="Pfam" id="PF01636">
    <property type="entry name" value="APH"/>
    <property type="match status" value="1"/>
</dbReference>
<proteinExistence type="predicted"/>